<keyword evidence="2 9" id="KW-0808">Transferase</keyword>
<dbReference type="EMBL" id="JACOPO010000004">
    <property type="protein sequence ID" value="MBC5722764.1"/>
    <property type="molecule type" value="Genomic_DNA"/>
</dbReference>
<dbReference type="PANTHER" id="PTHR46173">
    <property type="entry name" value="CCA TRNA NUCLEOTIDYLTRANSFERASE 1, MITOCHONDRIAL"/>
    <property type="match status" value="1"/>
</dbReference>
<feature type="domain" description="CCA-adding enzyme C-terminal" evidence="13">
    <location>
        <begin position="382"/>
        <end position="435"/>
    </location>
</feature>
<dbReference type="AlphaFoldDB" id="A0A8J6J210"/>
<dbReference type="InterPro" id="IPR002646">
    <property type="entry name" value="PolA_pol_head_dom"/>
</dbReference>
<feature type="domain" description="HD" evidence="11">
    <location>
        <begin position="246"/>
        <end position="328"/>
    </location>
</feature>
<dbReference type="CDD" id="cd00077">
    <property type="entry name" value="HDc"/>
    <property type="match status" value="1"/>
</dbReference>
<dbReference type="PANTHER" id="PTHR46173:SF1">
    <property type="entry name" value="CCA TRNA NUCLEOTIDYLTRANSFERASE 1, MITOCHONDRIAL"/>
    <property type="match status" value="1"/>
</dbReference>
<dbReference type="Proteomes" id="UP000628736">
    <property type="component" value="Unassembled WGS sequence"/>
</dbReference>
<name>A0A8J6J210_9FIRM</name>
<evidence type="ECO:0000256" key="1">
    <source>
        <dbReference type="ARBA" id="ARBA00001946"/>
    </source>
</evidence>
<dbReference type="Pfam" id="PF01743">
    <property type="entry name" value="PolyA_pol"/>
    <property type="match status" value="1"/>
</dbReference>
<evidence type="ECO:0000256" key="3">
    <source>
        <dbReference type="ARBA" id="ARBA00022694"/>
    </source>
</evidence>
<evidence type="ECO:0000256" key="6">
    <source>
        <dbReference type="ARBA" id="ARBA00022741"/>
    </source>
</evidence>
<feature type="domain" description="tRNA nucleotidyltransferase/poly(A) polymerase RNA and SrmB- binding" evidence="12">
    <location>
        <begin position="171"/>
        <end position="213"/>
    </location>
</feature>
<dbReference type="GO" id="GO:0000166">
    <property type="term" value="F:nucleotide binding"/>
    <property type="evidence" value="ECO:0007669"/>
    <property type="project" value="UniProtKB-KW"/>
</dbReference>
<comment type="cofactor">
    <cofactor evidence="1">
        <name>Mg(2+)</name>
        <dbReference type="ChEBI" id="CHEBI:18420"/>
    </cofactor>
</comment>
<dbReference type="GO" id="GO:0016779">
    <property type="term" value="F:nucleotidyltransferase activity"/>
    <property type="evidence" value="ECO:0007669"/>
    <property type="project" value="UniProtKB-KW"/>
</dbReference>
<evidence type="ECO:0000256" key="8">
    <source>
        <dbReference type="ARBA" id="ARBA00022884"/>
    </source>
</evidence>
<dbReference type="SUPFAM" id="SSF81301">
    <property type="entry name" value="Nucleotidyltransferase"/>
    <property type="match status" value="1"/>
</dbReference>
<dbReference type="SUPFAM" id="SSF81891">
    <property type="entry name" value="Poly A polymerase C-terminal region-like"/>
    <property type="match status" value="1"/>
</dbReference>
<keyword evidence="5" id="KW-0479">Metal-binding</keyword>
<dbReference type="Gene3D" id="1.10.3090.10">
    <property type="entry name" value="cca-adding enzyme, domain 2"/>
    <property type="match status" value="1"/>
</dbReference>
<organism evidence="14 15">
    <name type="scientific">Flintibacter hominis</name>
    <dbReference type="NCBI Taxonomy" id="2763048"/>
    <lineage>
        <taxon>Bacteria</taxon>
        <taxon>Bacillati</taxon>
        <taxon>Bacillota</taxon>
        <taxon>Clostridia</taxon>
        <taxon>Eubacteriales</taxon>
        <taxon>Flintibacter</taxon>
    </lineage>
</organism>
<dbReference type="PROSITE" id="PS51257">
    <property type="entry name" value="PROKAR_LIPOPROTEIN"/>
    <property type="match status" value="1"/>
</dbReference>
<dbReference type="InterPro" id="IPR006674">
    <property type="entry name" value="HD_domain"/>
</dbReference>
<evidence type="ECO:0000256" key="7">
    <source>
        <dbReference type="ARBA" id="ARBA00022842"/>
    </source>
</evidence>
<dbReference type="Pfam" id="PF12627">
    <property type="entry name" value="PolyA_pol_RNAbd"/>
    <property type="match status" value="1"/>
</dbReference>
<dbReference type="GO" id="GO:0000049">
    <property type="term" value="F:tRNA binding"/>
    <property type="evidence" value="ECO:0007669"/>
    <property type="project" value="TreeGrafter"/>
</dbReference>
<evidence type="ECO:0000259" key="11">
    <source>
        <dbReference type="Pfam" id="PF01966"/>
    </source>
</evidence>
<keyword evidence="7" id="KW-0460">Magnesium</keyword>
<proteinExistence type="inferred from homology"/>
<protein>
    <submittedName>
        <fullName evidence="14">HD domain-containing protein</fullName>
    </submittedName>
</protein>
<evidence type="ECO:0000256" key="9">
    <source>
        <dbReference type="RuleBase" id="RU003953"/>
    </source>
</evidence>
<evidence type="ECO:0000256" key="5">
    <source>
        <dbReference type="ARBA" id="ARBA00022723"/>
    </source>
</evidence>
<dbReference type="RefSeq" id="WP_186852781.1">
    <property type="nucleotide sequence ID" value="NZ_JACOPO010000004.1"/>
</dbReference>
<keyword evidence="3" id="KW-0819">tRNA processing</keyword>
<evidence type="ECO:0000313" key="14">
    <source>
        <dbReference type="EMBL" id="MBC5722764.1"/>
    </source>
</evidence>
<evidence type="ECO:0000259" key="13">
    <source>
        <dbReference type="Pfam" id="PF13735"/>
    </source>
</evidence>
<dbReference type="InterPro" id="IPR050264">
    <property type="entry name" value="Bact_CCA-adding_enz_type3_sf"/>
</dbReference>
<dbReference type="GO" id="GO:0008033">
    <property type="term" value="P:tRNA processing"/>
    <property type="evidence" value="ECO:0007669"/>
    <property type="project" value="UniProtKB-KW"/>
</dbReference>
<keyword evidence="4" id="KW-0548">Nucleotidyltransferase</keyword>
<dbReference type="Pfam" id="PF01966">
    <property type="entry name" value="HD"/>
    <property type="match status" value="1"/>
</dbReference>
<sequence>MTNWDSRALAVVQQLRRSGHQAVLVGGCVRDSLLSIPPHDYDVTTSALPWEILSCCAGFPCLNTGLKHGTVTVLSGGLSVEVTTFRREGSYSDHRHPDQVEFTSDLTDDLARRDFTINAMAWGPEGLIDRFGGQEDLNARLIRCVGDPDRRMEEDALRLLRGLRLAGQLRFTIHPDTADAIHGHASQLSMVAWERISAEFLRLLCSPGAEQVLLDFPDVVTQILPELGPAVGFDQRNPHHRWDVYTHSVKTAALVPPSPALRLAALLHDVGKPASFFLDERGIGHFYGHDRLGVPLAERAMARLRLDNATRERAAILISRHHLPVEPTRRWAGRWLSRLGEECFFQLLALKGADASACAPPLKAEESAPLERAEALGRQLLEENACLSLRTLAVNGHDALKVGLAGPQIGQALHELLDHVAQGELPNERSALLSALERYLSP</sequence>
<dbReference type="GO" id="GO:0046872">
    <property type="term" value="F:metal ion binding"/>
    <property type="evidence" value="ECO:0007669"/>
    <property type="project" value="UniProtKB-KW"/>
</dbReference>
<feature type="domain" description="Poly A polymerase head" evidence="10">
    <location>
        <begin position="23"/>
        <end position="143"/>
    </location>
</feature>
<dbReference type="InterPro" id="IPR043519">
    <property type="entry name" value="NT_sf"/>
</dbReference>
<evidence type="ECO:0000259" key="12">
    <source>
        <dbReference type="Pfam" id="PF12627"/>
    </source>
</evidence>
<dbReference type="Gene3D" id="1.10.246.80">
    <property type="match status" value="1"/>
</dbReference>
<evidence type="ECO:0000313" key="15">
    <source>
        <dbReference type="Proteomes" id="UP000628736"/>
    </source>
</evidence>
<evidence type="ECO:0000256" key="2">
    <source>
        <dbReference type="ARBA" id="ARBA00022679"/>
    </source>
</evidence>
<dbReference type="InterPro" id="IPR032810">
    <property type="entry name" value="CCA-adding_enz_C"/>
</dbReference>
<keyword evidence="6" id="KW-0547">Nucleotide-binding</keyword>
<accession>A0A8J6J210</accession>
<dbReference type="Pfam" id="PF13735">
    <property type="entry name" value="tRNA_NucTran2_2"/>
    <property type="match status" value="1"/>
</dbReference>
<comment type="similarity">
    <text evidence="9">Belongs to the tRNA nucleotidyltransferase/poly(A) polymerase family.</text>
</comment>
<reference evidence="14" key="1">
    <citation type="submission" date="2020-08" db="EMBL/GenBank/DDBJ databases">
        <title>Genome public.</title>
        <authorList>
            <person name="Liu C."/>
            <person name="Sun Q."/>
        </authorList>
    </citation>
    <scope>NUCLEOTIDE SEQUENCE</scope>
    <source>
        <strain evidence="14">NSJ-23</strain>
    </source>
</reference>
<keyword evidence="8 9" id="KW-0694">RNA-binding</keyword>
<evidence type="ECO:0000259" key="10">
    <source>
        <dbReference type="Pfam" id="PF01743"/>
    </source>
</evidence>
<comment type="caution">
    <text evidence="14">The sequence shown here is derived from an EMBL/GenBank/DDBJ whole genome shotgun (WGS) entry which is preliminary data.</text>
</comment>
<gene>
    <name evidence="14" type="ORF">H8S11_08065</name>
</gene>
<dbReference type="InterPro" id="IPR003607">
    <property type="entry name" value="HD/PDEase_dom"/>
</dbReference>
<dbReference type="InterPro" id="IPR032828">
    <property type="entry name" value="PolyA_RNA-bd"/>
</dbReference>
<keyword evidence="15" id="KW-1185">Reference proteome</keyword>
<evidence type="ECO:0000256" key="4">
    <source>
        <dbReference type="ARBA" id="ARBA00022695"/>
    </source>
</evidence>
<dbReference type="Gene3D" id="3.30.460.10">
    <property type="entry name" value="Beta Polymerase, domain 2"/>
    <property type="match status" value="1"/>
</dbReference>
<dbReference type="CDD" id="cd05398">
    <property type="entry name" value="NT_ClassII-CCAase"/>
    <property type="match status" value="1"/>
</dbReference>